<reference evidence="2 3" key="1">
    <citation type="submission" date="2019-08" db="EMBL/GenBank/DDBJ databases">
        <title>Deep-cultivation of Planctomycetes and their phenomic and genomic characterization uncovers novel biology.</title>
        <authorList>
            <person name="Wiegand S."/>
            <person name="Jogler M."/>
            <person name="Boedeker C."/>
            <person name="Pinto D."/>
            <person name="Vollmers J."/>
            <person name="Rivas-Marin E."/>
            <person name="Kohn T."/>
            <person name="Peeters S.H."/>
            <person name="Heuer A."/>
            <person name="Rast P."/>
            <person name="Oberbeckmann S."/>
            <person name="Bunk B."/>
            <person name="Jeske O."/>
            <person name="Meyerdierks A."/>
            <person name="Storesund J.E."/>
            <person name="Kallscheuer N."/>
            <person name="Luecker S."/>
            <person name="Lage O.M."/>
            <person name="Pohl T."/>
            <person name="Merkel B.J."/>
            <person name="Hornburger P."/>
            <person name="Mueller R.-W."/>
            <person name="Bruemmer F."/>
            <person name="Labrenz M."/>
            <person name="Spormann A.M."/>
            <person name="Op den Camp H."/>
            <person name="Overmann J."/>
            <person name="Amann R."/>
            <person name="Jetten M.S.M."/>
            <person name="Mascher T."/>
            <person name="Medema M.H."/>
            <person name="Devos D.P."/>
            <person name="Kaster A.-K."/>
            <person name="Ovreas L."/>
            <person name="Rohde M."/>
            <person name="Galperin M.Y."/>
            <person name="Jogler C."/>
        </authorList>
    </citation>
    <scope>NUCLEOTIDE SEQUENCE [LARGE SCALE GENOMIC DNA]</scope>
    <source>
        <strain evidence="2 3">UC8</strain>
    </source>
</reference>
<name>A0A5B9QRI6_9BACT</name>
<accession>A0A5B9QRI6</accession>
<dbReference type="KEGG" id="rul:UC8_25430"/>
<feature type="region of interest" description="Disordered" evidence="1">
    <location>
        <begin position="20"/>
        <end position="63"/>
    </location>
</feature>
<evidence type="ECO:0000313" key="2">
    <source>
        <dbReference type="EMBL" id="QEG40529.1"/>
    </source>
</evidence>
<proteinExistence type="predicted"/>
<keyword evidence="3" id="KW-1185">Reference proteome</keyword>
<evidence type="ECO:0000256" key="1">
    <source>
        <dbReference type="SAM" id="MobiDB-lite"/>
    </source>
</evidence>
<dbReference type="Proteomes" id="UP000325286">
    <property type="component" value="Chromosome"/>
</dbReference>
<protein>
    <submittedName>
        <fullName evidence="2">Uncharacterized protein</fullName>
    </submittedName>
</protein>
<gene>
    <name evidence="2" type="ORF">UC8_25430</name>
</gene>
<dbReference type="AlphaFoldDB" id="A0A5B9QRI6"/>
<evidence type="ECO:0000313" key="3">
    <source>
        <dbReference type="Proteomes" id="UP000325286"/>
    </source>
</evidence>
<sequence>MMPGQWAPVEVVRKIEDKKKMRGPVVTGSETGHHFPTPNFPTFPPAQGLSPRISHPRRDCPRA</sequence>
<organism evidence="2 3">
    <name type="scientific">Roseimaritima ulvae</name>
    <dbReference type="NCBI Taxonomy" id="980254"/>
    <lineage>
        <taxon>Bacteria</taxon>
        <taxon>Pseudomonadati</taxon>
        <taxon>Planctomycetota</taxon>
        <taxon>Planctomycetia</taxon>
        <taxon>Pirellulales</taxon>
        <taxon>Pirellulaceae</taxon>
        <taxon>Roseimaritima</taxon>
    </lineage>
</organism>
<dbReference type="EMBL" id="CP042914">
    <property type="protein sequence ID" value="QEG40529.1"/>
    <property type="molecule type" value="Genomic_DNA"/>
</dbReference>